<dbReference type="CDD" id="cd01166">
    <property type="entry name" value="KdgK"/>
    <property type="match status" value="1"/>
</dbReference>
<dbReference type="Gene3D" id="3.40.1190.20">
    <property type="match status" value="1"/>
</dbReference>
<evidence type="ECO:0000256" key="3">
    <source>
        <dbReference type="ARBA" id="ARBA00022777"/>
    </source>
</evidence>
<evidence type="ECO:0000256" key="1">
    <source>
        <dbReference type="ARBA" id="ARBA00010688"/>
    </source>
</evidence>
<keyword evidence="2" id="KW-0808">Transferase</keyword>
<dbReference type="InterPro" id="IPR011611">
    <property type="entry name" value="PfkB_dom"/>
</dbReference>
<dbReference type="EMBL" id="MKQP01000034">
    <property type="protein sequence ID" value="OMD28055.1"/>
    <property type="molecule type" value="Genomic_DNA"/>
</dbReference>
<dbReference type="InterPro" id="IPR029056">
    <property type="entry name" value="Ribokinase-like"/>
</dbReference>
<evidence type="ECO:0000313" key="5">
    <source>
        <dbReference type="EMBL" id="OMD28055.1"/>
    </source>
</evidence>
<dbReference type="PANTHER" id="PTHR43320:SF2">
    <property type="entry name" value="2-DEHYDRO-3-DEOXYGLUCONOKINASE_2-DEHYDRO-3-DEOXYGALACTONOKINASE"/>
    <property type="match status" value="1"/>
</dbReference>
<dbReference type="Proteomes" id="UP000187465">
    <property type="component" value="Unassembled WGS sequence"/>
</dbReference>
<evidence type="ECO:0000256" key="2">
    <source>
        <dbReference type="ARBA" id="ARBA00022679"/>
    </source>
</evidence>
<gene>
    <name evidence="5" type="ORF">BJP51_02820</name>
</gene>
<organism evidence="5 6">
    <name type="scientific">Paenibacillus odorifer</name>
    <dbReference type="NCBI Taxonomy" id="189426"/>
    <lineage>
        <taxon>Bacteria</taxon>
        <taxon>Bacillati</taxon>
        <taxon>Bacillota</taxon>
        <taxon>Bacilli</taxon>
        <taxon>Bacillales</taxon>
        <taxon>Paenibacillaceae</taxon>
        <taxon>Paenibacillus</taxon>
    </lineage>
</organism>
<sequence length="338" mass="36889">MPKHIAAFGEIMMRLQVPGFELLSQGNLLKYSFSGTGVNVLSALSRYGHQGSLVSRLPANPIGDAATAYLRRLGIQPEHIQRGGSSIGMYFLENGFGARPSRVTYSGRPESSFNTAPPGTYPFAELADLADAVHFCGITLAMNDGVRKAMKTYAETVKQRGGLVVFDCNYRPSLWGERGYELARFHYEDMLHLADIVLMNEKDAMLILGMKPEGTSREEQLQELIPAVASRYSLCTIAGTHRSIHEDNRHSLRGYIFKSGRFAYSETLSFPVLDRVGAGDAYASGIIHGELEGFDPQHTVAFAATAGMLAHTVEGDSPLATEQEVIGVLTGAVRDILR</sequence>
<evidence type="ECO:0000259" key="4">
    <source>
        <dbReference type="Pfam" id="PF00294"/>
    </source>
</evidence>
<dbReference type="RefSeq" id="WP_036677293.1">
    <property type="nucleotide sequence ID" value="NZ_MKQP01000034.1"/>
</dbReference>
<dbReference type="AlphaFoldDB" id="A0A1R0X3T8"/>
<name>A0A1R0X3T8_9BACL</name>
<comment type="similarity">
    <text evidence="1">Belongs to the carbohydrate kinase PfkB family.</text>
</comment>
<keyword evidence="3 5" id="KW-0418">Kinase</keyword>
<protein>
    <submittedName>
        <fullName evidence="5">2-dehydro-3-deoxygluconokinase</fullName>
    </submittedName>
</protein>
<proteinExistence type="inferred from homology"/>
<dbReference type="GO" id="GO:0016301">
    <property type="term" value="F:kinase activity"/>
    <property type="evidence" value="ECO:0007669"/>
    <property type="project" value="UniProtKB-KW"/>
</dbReference>
<reference evidence="5 6" key="1">
    <citation type="submission" date="2016-10" db="EMBL/GenBank/DDBJ databases">
        <title>Paenibacillus species isolates.</title>
        <authorList>
            <person name="Beno S.M."/>
        </authorList>
    </citation>
    <scope>NUCLEOTIDE SEQUENCE [LARGE SCALE GENOMIC DNA]</scope>
    <source>
        <strain evidence="5 6">FSL H7-0604</strain>
    </source>
</reference>
<dbReference type="InterPro" id="IPR052700">
    <property type="entry name" value="Carb_kinase_PfkB-like"/>
</dbReference>
<dbReference type="Pfam" id="PF00294">
    <property type="entry name" value="PfkB"/>
    <property type="match status" value="1"/>
</dbReference>
<accession>A0A1R0X3T8</accession>
<feature type="domain" description="Carbohydrate kinase PfkB" evidence="4">
    <location>
        <begin position="4"/>
        <end position="222"/>
    </location>
</feature>
<dbReference type="PANTHER" id="PTHR43320">
    <property type="entry name" value="SUGAR KINASE"/>
    <property type="match status" value="1"/>
</dbReference>
<dbReference type="SUPFAM" id="SSF53613">
    <property type="entry name" value="Ribokinase-like"/>
    <property type="match status" value="1"/>
</dbReference>
<comment type="caution">
    <text evidence="5">The sequence shown here is derived from an EMBL/GenBank/DDBJ whole genome shotgun (WGS) entry which is preliminary data.</text>
</comment>
<evidence type="ECO:0000313" key="6">
    <source>
        <dbReference type="Proteomes" id="UP000187465"/>
    </source>
</evidence>